<evidence type="ECO:0000313" key="2">
    <source>
        <dbReference type="EMBL" id="SSA43285.1"/>
    </source>
</evidence>
<dbReference type="EMBL" id="UETB01000008">
    <property type="protein sequence ID" value="SSA43285.1"/>
    <property type="molecule type" value="Genomic_DNA"/>
</dbReference>
<evidence type="ECO:0000256" key="1">
    <source>
        <dbReference type="SAM" id="Phobius"/>
    </source>
</evidence>
<keyword evidence="1" id="KW-0812">Transmembrane</keyword>
<gene>
    <name evidence="2" type="ORF">SAMN05216184_10849</name>
</gene>
<dbReference type="RefSeq" id="WP_110852769.1">
    <property type="nucleotide sequence ID" value="NZ_QKLZ01000008.1"/>
</dbReference>
<evidence type="ECO:0000313" key="3">
    <source>
        <dbReference type="Proteomes" id="UP000250222"/>
    </source>
</evidence>
<keyword evidence="1" id="KW-0472">Membrane</keyword>
<accession>A0A2Y9AGG0</accession>
<protein>
    <recommendedName>
        <fullName evidence="4">Hydrolytic protein</fullName>
    </recommendedName>
</protein>
<evidence type="ECO:0008006" key="4">
    <source>
        <dbReference type="Google" id="ProtNLM"/>
    </source>
</evidence>
<reference evidence="2 3" key="1">
    <citation type="submission" date="2016-10" db="EMBL/GenBank/DDBJ databases">
        <authorList>
            <person name="Cai Z."/>
        </authorList>
    </citation>
    <scope>NUCLEOTIDE SEQUENCE [LARGE SCALE GENOMIC DNA]</scope>
    <source>
        <strain evidence="2 3">CGMCC 1.10826</strain>
    </source>
</reference>
<sequence length="438" mass="46261">MTTTARLERPSVQLTAGAVEQVPLQIRNDGEIVEGYRIEVLGVPGAWTSVEPAEITGLFPGTETTATISFAPPRSASVPAGQLSFGVRVVPTEHPDQAVVPEGMVEVLPFLETTAELVPRTSRGRRGATHHVAVDNRGNVPVTVRLDAPDQDALKVEARPPALTVPPGEAAFADLRVSPRTRIWRGASVTHPFSLTVHTEETTPVTLEGTHLQEALLPPWFLKALLALLGLLLLLAALWFLVLRPTIVSTAERAVEEDVAAANEAAQEAAVAAQQAGEEAAQASNAAQAAQGAATEAGTAAVEANELVGSPTLDDLVVPVADRFQVNTPPGATQSPESFVVPAEGTVRLTDFVLSNPQGDFGRVEVTLEGRTLLDLALENFRSVDYHFQEPIVAGEGAELVMTVRCDEVGVPPAQDPPPTTCDTSVLYGGTLLQPVED</sequence>
<feature type="transmembrane region" description="Helical" evidence="1">
    <location>
        <begin position="220"/>
        <end position="243"/>
    </location>
</feature>
<keyword evidence="1" id="KW-1133">Transmembrane helix</keyword>
<keyword evidence="3" id="KW-1185">Reference proteome</keyword>
<dbReference type="AlphaFoldDB" id="A0A2Y9AGG0"/>
<organism evidence="2 3">
    <name type="scientific">Georgenia satyanarayanai</name>
    <dbReference type="NCBI Taxonomy" id="860221"/>
    <lineage>
        <taxon>Bacteria</taxon>
        <taxon>Bacillati</taxon>
        <taxon>Actinomycetota</taxon>
        <taxon>Actinomycetes</taxon>
        <taxon>Micrococcales</taxon>
        <taxon>Bogoriellaceae</taxon>
        <taxon>Georgenia</taxon>
    </lineage>
</organism>
<name>A0A2Y9AGG0_9MICO</name>
<proteinExistence type="predicted"/>
<dbReference type="Proteomes" id="UP000250222">
    <property type="component" value="Unassembled WGS sequence"/>
</dbReference>